<dbReference type="Pfam" id="PF03453">
    <property type="entry name" value="MoeA_N"/>
    <property type="match status" value="1"/>
</dbReference>
<evidence type="ECO:0000256" key="10">
    <source>
        <dbReference type="ARBA" id="ARBA00022842"/>
    </source>
</evidence>
<evidence type="ECO:0000313" key="16">
    <source>
        <dbReference type="Proteomes" id="UP000185639"/>
    </source>
</evidence>
<dbReference type="SMART" id="SM00852">
    <property type="entry name" value="MoCF_biosynth"/>
    <property type="match status" value="1"/>
</dbReference>
<dbReference type="PANTHER" id="PTHR10192:SF5">
    <property type="entry name" value="GEPHYRIN"/>
    <property type="match status" value="1"/>
</dbReference>
<dbReference type="NCBIfam" id="TIGR00177">
    <property type="entry name" value="molyb_syn"/>
    <property type="match status" value="1"/>
</dbReference>
<dbReference type="PROSITE" id="PS01079">
    <property type="entry name" value="MOCF_BIOSYNTHESIS_2"/>
    <property type="match status" value="1"/>
</dbReference>
<dbReference type="SUPFAM" id="SSF63867">
    <property type="entry name" value="MoeA C-terminal domain-like"/>
    <property type="match status" value="1"/>
</dbReference>
<keyword evidence="16" id="KW-1185">Reference proteome</keyword>
<dbReference type="RefSeq" id="WP_076515601.1">
    <property type="nucleotide sequence ID" value="NZ_FTOH01000005.1"/>
</dbReference>
<dbReference type="EC" id="2.10.1.1" evidence="5 13"/>
<dbReference type="Gene3D" id="3.90.105.10">
    <property type="entry name" value="Molybdopterin biosynthesis moea protein, domain 2"/>
    <property type="match status" value="1"/>
</dbReference>
<proteinExistence type="inferred from homology"/>
<dbReference type="Gene3D" id="3.40.980.10">
    <property type="entry name" value="MoaB/Mog-like domain"/>
    <property type="match status" value="1"/>
</dbReference>
<dbReference type="OrthoDB" id="9804758at2"/>
<dbReference type="Gene3D" id="2.40.340.10">
    <property type="entry name" value="MoeA, C-terminal, domain IV"/>
    <property type="match status" value="1"/>
</dbReference>
<gene>
    <name evidence="15" type="ORF">SAMN05421686_105226</name>
</gene>
<organism evidence="15 16">
    <name type="scientific">Thalassolituus maritimus</name>
    <dbReference type="NCBI Taxonomy" id="484498"/>
    <lineage>
        <taxon>Bacteria</taxon>
        <taxon>Pseudomonadati</taxon>
        <taxon>Pseudomonadota</taxon>
        <taxon>Gammaproteobacteria</taxon>
        <taxon>Oceanospirillales</taxon>
        <taxon>Oceanospirillaceae</taxon>
        <taxon>Thalassolituus</taxon>
    </lineage>
</organism>
<dbReference type="NCBIfam" id="NF045515">
    <property type="entry name" value="Glp_gephyrin"/>
    <property type="match status" value="1"/>
</dbReference>
<comment type="function">
    <text evidence="2 13">Catalyzes the insertion of molybdate into adenylated molybdopterin with the concomitant release of AMP.</text>
</comment>
<dbReference type="SUPFAM" id="SSF53218">
    <property type="entry name" value="Molybdenum cofactor biosynthesis proteins"/>
    <property type="match status" value="1"/>
</dbReference>
<comment type="cofactor">
    <cofactor evidence="1 13">
        <name>Mg(2+)</name>
        <dbReference type="ChEBI" id="CHEBI:18420"/>
    </cofactor>
</comment>
<accession>A0A1N7MJ43</accession>
<dbReference type="InterPro" id="IPR036135">
    <property type="entry name" value="MoeA_linker/N_sf"/>
</dbReference>
<evidence type="ECO:0000256" key="2">
    <source>
        <dbReference type="ARBA" id="ARBA00002901"/>
    </source>
</evidence>
<dbReference type="EMBL" id="FTOH01000005">
    <property type="protein sequence ID" value="SIS86155.1"/>
    <property type="molecule type" value="Genomic_DNA"/>
</dbReference>
<dbReference type="InterPro" id="IPR001453">
    <property type="entry name" value="MoaB/Mog_dom"/>
</dbReference>
<sequence>MNLCDKPGLTPVNEAIEYLLSQVTPVTEGELCPLEHACGRVLAEDVISPVNVPPADNSAMDGYAVNPGKLESGRTPIGLFRQRGIVLAGEVFEGVLSAGECVRIMTGAVVPDGAKLVVMQENTEVVDAGVRVDNPESFRHGDNIRRAGEDIRHGDVVLKAGRRLTPADCGLLASIGIADASVVRPLRVSLLTTGDELIAPGNNLPAGKIYESNSFVLRPVLNRLGAEVSLVTAVSDTLEAIQEALETAAADADIIITSGGVSVGEADFTRTAVEALGQLDLWKLAMKPGKPLAFGRIGKTLFLGLPGNPVSALVTLHQVGLPVLRSLAGEIVRPPIRIPAIASERLKKRPGRADYQRGVAELHDAGQWQVRSTGQQGSGILSSVSKANCFIVLEQERGHVEPGETVMVEMFDQWLS</sequence>
<dbReference type="UniPathway" id="UPA00344"/>
<reference evidence="16" key="1">
    <citation type="submission" date="2017-01" db="EMBL/GenBank/DDBJ databases">
        <authorList>
            <person name="Varghese N."/>
            <person name="Submissions S."/>
        </authorList>
    </citation>
    <scope>NUCLEOTIDE SEQUENCE [LARGE SCALE GENOMIC DNA]</scope>
    <source>
        <strain evidence="16">DSM 24913</strain>
    </source>
</reference>
<dbReference type="CDD" id="cd00887">
    <property type="entry name" value="MoeA"/>
    <property type="match status" value="1"/>
</dbReference>
<dbReference type="InterPro" id="IPR005111">
    <property type="entry name" value="MoeA_C_domain_IV"/>
</dbReference>
<dbReference type="InterPro" id="IPR008284">
    <property type="entry name" value="MoCF_biosynth_CS"/>
</dbReference>
<evidence type="ECO:0000256" key="7">
    <source>
        <dbReference type="ARBA" id="ARBA00022505"/>
    </source>
</evidence>
<dbReference type="GO" id="GO:0046872">
    <property type="term" value="F:metal ion binding"/>
    <property type="evidence" value="ECO:0007669"/>
    <property type="project" value="UniProtKB-UniRule"/>
</dbReference>
<dbReference type="GO" id="GO:0061599">
    <property type="term" value="F:molybdopterin molybdotransferase activity"/>
    <property type="evidence" value="ECO:0007669"/>
    <property type="project" value="UniProtKB-UniRule"/>
</dbReference>
<evidence type="ECO:0000256" key="9">
    <source>
        <dbReference type="ARBA" id="ARBA00022723"/>
    </source>
</evidence>
<keyword evidence="10 13" id="KW-0460">Magnesium</keyword>
<keyword evidence="7 13" id="KW-0500">Molybdenum</keyword>
<evidence type="ECO:0000256" key="6">
    <source>
        <dbReference type="ARBA" id="ARBA00021108"/>
    </source>
</evidence>
<feature type="domain" description="MoaB/Mog" evidence="14">
    <location>
        <begin position="189"/>
        <end position="326"/>
    </location>
</feature>
<evidence type="ECO:0000256" key="1">
    <source>
        <dbReference type="ARBA" id="ARBA00001946"/>
    </source>
</evidence>
<dbReference type="GO" id="GO:0006777">
    <property type="term" value="P:Mo-molybdopterin cofactor biosynthetic process"/>
    <property type="evidence" value="ECO:0007669"/>
    <property type="project" value="UniProtKB-UniRule"/>
</dbReference>
<dbReference type="InterPro" id="IPR036688">
    <property type="entry name" value="MoeA_C_domain_IV_sf"/>
</dbReference>
<dbReference type="SUPFAM" id="SSF63882">
    <property type="entry name" value="MoeA N-terminal region -like"/>
    <property type="match status" value="1"/>
</dbReference>
<comment type="pathway">
    <text evidence="3 13">Cofactor biosynthesis; molybdopterin biosynthesis.</text>
</comment>
<comment type="similarity">
    <text evidence="4 13">Belongs to the MoeA family.</text>
</comment>
<dbReference type="PANTHER" id="PTHR10192">
    <property type="entry name" value="MOLYBDOPTERIN BIOSYNTHESIS PROTEIN"/>
    <property type="match status" value="1"/>
</dbReference>
<dbReference type="InterPro" id="IPR038987">
    <property type="entry name" value="MoeA-like"/>
</dbReference>
<evidence type="ECO:0000256" key="11">
    <source>
        <dbReference type="ARBA" id="ARBA00023150"/>
    </source>
</evidence>
<dbReference type="AlphaFoldDB" id="A0A1N7MJ43"/>
<keyword evidence="8 13" id="KW-0808">Transferase</keyword>
<dbReference type="FunFam" id="3.40.980.10:FF:000004">
    <property type="entry name" value="Molybdopterin molybdenumtransferase"/>
    <property type="match status" value="1"/>
</dbReference>
<dbReference type="Proteomes" id="UP000185639">
    <property type="component" value="Unassembled WGS sequence"/>
</dbReference>
<evidence type="ECO:0000256" key="5">
    <source>
        <dbReference type="ARBA" id="ARBA00013269"/>
    </source>
</evidence>
<dbReference type="Pfam" id="PF03454">
    <property type="entry name" value="MoeA_C"/>
    <property type="match status" value="1"/>
</dbReference>
<evidence type="ECO:0000256" key="3">
    <source>
        <dbReference type="ARBA" id="ARBA00005046"/>
    </source>
</evidence>
<dbReference type="STRING" id="484498.SAMN05421686_105226"/>
<evidence type="ECO:0000256" key="4">
    <source>
        <dbReference type="ARBA" id="ARBA00010763"/>
    </source>
</evidence>
<dbReference type="Gene3D" id="2.170.190.11">
    <property type="entry name" value="Molybdopterin biosynthesis moea protein, domain 3"/>
    <property type="match status" value="1"/>
</dbReference>
<dbReference type="FunFam" id="2.40.340.10:FF:000003">
    <property type="entry name" value="Molybdopterin molybdenumtransferase"/>
    <property type="match status" value="1"/>
</dbReference>
<comment type="catalytic activity">
    <reaction evidence="12">
        <text>adenylyl-molybdopterin + molybdate = Mo-molybdopterin + AMP + H(+)</text>
        <dbReference type="Rhea" id="RHEA:35047"/>
        <dbReference type="ChEBI" id="CHEBI:15378"/>
        <dbReference type="ChEBI" id="CHEBI:36264"/>
        <dbReference type="ChEBI" id="CHEBI:62727"/>
        <dbReference type="ChEBI" id="CHEBI:71302"/>
        <dbReference type="ChEBI" id="CHEBI:456215"/>
        <dbReference type="EC" id="2.10.1.1"/>
    </reaction>
</comment>
<evidence type="ECO:0000313" key="15">
    <source>
        <dbReference type="EMBL" id="SIS86155.1"/>
    </source>
</evidence>
<dbReference type="GO" id="GO:0005829">
    <property type="term" value="C:cytosol"/>
    <property type="evidence" value="ECO:0007669"/>
    <property type="project" value="TreeGrafter"/>
</dbReference>
<name>A0A1N7MJ43_9GAMM</name>
<protein>
    <recommendedName>
        <fullName evidence="6 13">Molybdopterin molybdenumtransferase</fullName>
        <ecNumber evidence="5 13">2.10.1.1</ecNumber>
    </recommendedName>
</protein>
<dbReference type="Pfam" id="PF00994">
    <property type="entry name" value="MoCF_biosynth"/>
    <property type="match status" value="1"/>
</dbReference>
<dbReference type="InterPro" id="IPR005110">
    <property type="entry name" value="MoeA_linker/N"/>
</dbReference>
<evidence type="ECO:0000256" key="13">
    <source>
        <dbReference type="RuleBase" id="RU365090"/>
    </source>
</evidence>
<evidence type="ECO:0000256" key="8">
    <source>
        <dbReference type="ARBA" id="ARBA00022679"/>
    </source>
</evidence>
<dbReference type="InterPro" id="IPR036425">
    <property type="entry name" value="MoaB/Mog-like_dom_sf"/>
</dbReference>
<evidence type="ECO:0000256" key="12">
    <source>
        <dbReference type="ARBA" id="ARBA00047317"/>
    </source>
</evidence>
<evidence type="ECO:0000259" key="14">
    <source>
        <dbReference type="SMART" id="SM00852"/>
    </source>
</evidence>
<keyword evidence="9 13" id="KW-0479">Metal-binding</keyword>
<keyword evidence="11 13" id="KW-0501">Molybdenum cofactor biosynthesis</keyword>